<reference evidence="2" key="1">
    <citation type="submission" date="2021-03" db="EMBL/GenBank/DDBJ databases">
        <authorList>
            <person name="Sun Q."/>
        </authorList>
    </citation>
    <scope>NUCLEOTIDE SEQUENCE</scope>
    <source>
        <strain evidence="2">CCM 8862</strain>
    </source>
</reference>
<sequence>MQQSSPHNNATPVQDTGAPLDVSRLEAAAERMNLDPLSVNDEVSSCEIAGLPVLLDGRQAPKLVVVRMQTVGQELPLRRRTELLTFANEMNLRPYVSVSVQTVSEGLLLCVDGPIIAGRNGMTDAQFDDHFRAIYRSCRTIARRFNTEYGAGEDEQPDDAPAPASKPAPTGYDDQPGGNHRDDDSSRKKTDTTSGDDGRKKAADTTGNTSAPAAGQDATADGTTSQSESGTQEKAGAADERKKAEAEARTAAERAAAKKAEANRLAKQKAEKEAAELARRQQEARDKAAREKTRTTAAAGAAAGAAGAAAGAAGAVTGGLHTADKEKAAIAAKAAATSGQTDAGQAPGADGEEKRPADTADKTTGRDTVTTDDNEDESVLRDSHAFDVDSWGNETCEYLPVTPERVIEWLKKRGIDYQYDKNDQSLWCPMESMWYQVTANLPNSLMVAAMSKTRLGGEDEVDLALVVANQLNTTSLATIIVLDDVPMVASEASSFWPEGIADDQLFETLGRMFNQTADALDIFMDNFEDLKEMSLD</sequence>
<feature type="compositionally biased region" description="Basic and acidic residues" evidence="1">
    <location>
        <begin position="236"/>
        <end position="294"/>
    </location>
</feature>
<dbReference type="AlphaFoldDB" id="A0A939E083"/>
<gene>
    <name evidence="2" type="ORF">JZY06_00680</name>
</gene>
<feature type="compositionally biased region" description="Basic and acidic residues" evidence="1">
    <location>
        <begin position="179"/>
        <end position="203"/>
    </location>
</feature>
<dbReference type="Proteomes" id="UP000664332">
    <property type="component" value="Unassembled WGS sequence"/>
</dbReference>
<feature type="region of interest" description="Disordered" evidence="1">
    <location>
        <begin position="334"/>
        <end position="381"/>
    </location>
</feature>
<feature type="compositionally biased region" description="Low complexity" evidence="1">
    <location>
        <begin position="159"/>
        <end position="169"/>
    </location>
</feature>
<feature type="compositionally biased region" description="Basic and acidic residues" evidence="1">
    <location>
        <begin position="351"/>
        <end position="365"/>
    </location>
</feature>
<organism evidence="2 3">
    <name type="scientific">Corynebacterium mendelii</name>
    <dbReference type="NCBI Taxonomy" id="2765362"/>
    <lineage>
        <taxon>Bacteria</taxon>
        <taxon>Bacillati</taxon>
        <taxon>Actinomycetota</taxon>
        <taxon>Actinomycetes</taxon>
        <taxon>Mycobacteriales</taxon>
        <taxon>Corynebacteriaceae</taxon>
        <taxon>Corynebacterium</taxon>
    </lineage>
</organism>
<feature type="region of interest" description="Disordered" evidence="1">
    <location>
        <begin position="149"/>
        <end position="296"/>
    </location>
</feature>
<proteinExistence type="predicted"/>
<evidence type="ECO:0000256" key="1">
    <source>
        <dbReference type="SAM" id="MobiDB-lite"/>
    </source>
</evidence>
<accession>A0A939E083</accession>
<comment type="caution">
    <text evidence="2">The sequence shown here is derived from an EMBL/GenBank/DDBJ whole genome shotgun (WGS) entry which is preliminary data.</text>
</comment>
<dbReference type="RefSeq" id="WP_207117557.1">
    <property type="nucleotide sequence ID" value="NZ_JAFLEQ010000003.1"/>
</dbReference>
<dbReference type="EMBL" id="JAFLEQ010000003">
    <property type="protein sequence ID" value="MBN9643152.1"/>
    <property type="molecule type" value="Genomic_DNA"/>
</dbReference>
<feature type="compositionally biased region" description="Low complexity" evidence="1">
    <location>
        <begin position="209"/>
        <end position="225"/>
    </location>
</feature>
<evidence type="ECO:0000313" key="3">
    <source>
        <dbReference type="Proteomes" id="UP000664332"/>
    </source>
</evidence>
<keyword evidence="3" id="KW-1185">Reference proteome</keyword>
<evidence type="ECO:0000313" key="2">
    <source>
        <dbReference type="EMBL" id="MBN9643152.1"/>
    </source>
</evidence>
<name>A0A939E083_9CORY</name>
<evidence type="ECO:0008006" key="4">
    <source>
        <dbReference type="Google" id="ProtNLM"/>
    </source>
</evidence>
<protein>
    <recommendedName>
        <fullName evidence="4">YbjN domain-containing protein</fullName>
    </recommendedName>
</protein>